<keyword evidence="6 9" id="KW-0963">Cytoplasm</keyword>
<evidence type="ECO:0000256" key="8">
    <source>
        <dbReference type="ARBA" id="ARBA00025246"/>
    </source>
</evidence>
<evidence type="ECO:0000256" key="2">
    <source>
        <dbReference type="ARBA" id="ARBA00004667"/>
    </source>
</evidence>
<proteinExistence type="inferred from homology"/>
<dbReference type="GO" id="GO:0000105">
    <property type="term" value="P:L-histidine biosynthetic process"/>
    <property type="evidence" value="ECO:0007669"/>
    <property type="project" value="UniProtKB-UniRule"/>
</dbReference>
<dbReference type="PANTHER" id="PTHR43707:SF1">
    <property type="entry name" value="HISTIDINE--TRNA LIGASE, MITOCHONDRIAL-RELATED"/>
    <property type="match status" value="1"/>
</dbReference>
<dbReference type="SUPFAM" id="SSF55681">
    <property type="entry name" value="Class II aaRS and biotin synthetases"/>
    <property type="match status" value="1"/>
</dbReference>
<organism evidence="12 13">
    <name type="scientific">Chitinimonas arctica</name>
    <dbReference type="NCBI Taxonomy" id="2594795"/>
    <lineage>
        <taxon>Bacteria</taxon>
        <taxon>Pseudomonadati</taxon>
        <taxon>Pseudomonadota</taxon>
        <taxon>Betaproteobacteria</taxon>
        <taxon>Neisseriales</taxon>
        <taxon>Chitinibacteraceae</taxon>
        <taxon>Chitinimonas</taxon>
    </lineage>
</organism>
<dbReference type="InterPro" id="IPR004516">
    <property type="entry name" value="HisRS/HisZ"/>
</dbReference>
<dbReference type="InterPro" id="IPR004517">
    <property type="entry name" value="HisZ"/>
</dbReference>
<dbReference type="UniPathway" id="UPA00031">
    <property type="reaction ID" value="UER00006"/>
</dbReference>
<evidence type="ECO:0000256" key="1">
    <source>
        <dbReference type="ARBA" id="ARBA00004496"/>
    </source>
</evidence>
<dbReference type="GO" id="GO:0004821">
    <property type="term" value="F:histidine-tRNA ligase activity"/>
    <property type="evidence" value="ECO:0007669"/>
    <property type="project" value="TreeGrafter"/>
</dbReference>
<dbReference type="OrthoDB" id="9801867at2"/>
<keyword evidence="7 9" id="KW-0368">Histidine biosynthesis</keyword>
<comment type="subcellular location">
    <subcellularLocation>
        <location evidence="1 9">Cytoplasm</location>
    </subcellularLocation>
</comment>
<feature type="binding site" evidence="10">
    <location>
        <position position="127"/>
    </location>
    <ligand>
        <name>L-histidine</name>
        <dbReference type="ChEBI" id="CHEBI:57595"/>
    </ligand>
</feature>
<dbReference type="RefSeq" id="WP_144279592.1">
    <property type="nucleotide sequence ID" value="NZ_CP041730.1"/>
</dbReference>
<dbReference type="CDD" id="cd00773">
    <property type="entry name" value="HisRS-like_core"/>
    <property type="match status" value="1"/>
</dbReference>
<dbReference type="KEGG" id="cari:FNU76_18655"/>
<comment type="function">
    <text evidence="8 9">Required for the first step of histidine biosynthesis. May allow the feedback regulation of ATP phosphoribosyltransferase activity by histidine.</text>
</comment>
<evidence type="ECO:0000256" key="6">
    <source>
        <dbReference type="ARBA" id="ARBA00022490"/>
    </source>
</evidence>
<feature type="domain" description="Class II Histidinyl-tRNA synthetase (HisRS)-like catalytic core" evidence="11">
    <location>
        <begin position="10"/>
        <end position="315"/>
    </location>
</feature>
<dbReference type="NCBIfam" id="NF009086">
    <property type="entry name" value="PRK12421.1"/>
    <property type="match status" value="1"/>
</dbReference>
<feature type="binding site" evidence="10">
    <location>
        <position position="123"/>
    </location>
    <ligand>
        <name>L-histidine</name>
        <dbReference type="ChEBI" id="CHEBI:57595"/>
    </ligand>
</feature>
<evidence type="ECO:0000256" key="7">
    <source>
        <dbReference type="ARBA" id="ARBA00023102"/>
    </source>
</evidence>
<dbReference type="NCBIfam" id="NF008935">
    <property type="entry name" value="PRK12292.1-1"/>
    <property type="match status" value="1"/>
</dbReference>
<feature type="binding site" evidence="10">
    <location>
        <position position="265"/>
    </location>
    <ligand>
        <name>L-histidine</name>
        <dbReference type="ChEBI" id="CHEBI:57595"/>
    </ligand>
</feature>
<evidence type="ECO:0000256" key="3">
    <source>
        <dbReference type="ARBA" id="ARBA00005539"/>
    </source>
</evidence>
<reference evidence="13" key="1">
    <citation type="submission" date="2019-07" db="EMBL/GenBank/DDBJ databases">
        <title>Chitinimonas sp. nov., isolated from Ny-Alesund, arctica soil.</title>
        <authorList>
            <person name="Xu Q."/>
            <person name="Peng F."/>
        </authorList>
    </citation>
    <scope>NUCLEOTIDE SEQUENCE [LARGE SCALE GENOMIC DNA]</scope>
    <source>
        <strain evidence="13">R3-44</strain>
    </source>
</reference>
<dbReference type="NCBIfam" id="TIGR00443">
    <property type="entry name" value="hisZ_biosyn_reg"/>
    <property type="match status" value="1"/>
</dbReference>
<dbReference type="AlphaFoldDB" id="A0A516SJ68"/>
<dbReference type="GO" id="GO:0006427">
    <property type="term" value="P:histidyl-tRNA aminoacylation"/>
    <property type="evidence" value="ECO:0007669"/>
    <property type="project" value="TreeGrafter"/>
</dbReference>
<dbReference type="PANTHER" id="PTHR43707">
    <property type="entry name" value="HISTIDYL-TRNA SYNTHETASE"/>
    <property type="match status" value="1"/>
</dbReference>
<dbReference type="EMBL" id="CP041730">
    <property type="protein sequence ID" value="QDQ28205.1"/>
    <property type="molecule type" value="Genomic_DNA"/>
</dbReference>
<evidence type="ECO:0000313" key="13">
    <source>
        <dbReference type="Proteomes" id="UP000317550"/>
    </source>
</evidence>
<name>A0A516SJ68_9NEIS</name>
<keyword evidence="13" id="KW-1185">Reference proteome</keyword>
<feature type="binding site" evidence="10">
    <location>
        <begin position="80"/>
        <end position="82"/>
    </location>
    <ligand>
        <name>L-histidine</name>
        <dbReference type="ChEBI" id="CHEBI:57595"/>
    </ligand>
</feature>
<evidence type="ECO:0000313" key="12">
    <source>
        <dbReference type="EMBL" id="QDQ28205.1"/>
    </source>
</evidence>
<dbReference type="Pfam" id="PF13393">
    <property type="entry name" value="tRNA-synt_His"/>
    <property type="match status" value="1"/>
</dbReference>
<evidence type="ECO:0000259" key="11">
    <source>
        <dbReference type="Pfam" id="PF13393"/>
    </source>
</evidence>
<evidence type="ECO:0000256" key="9">
    <source>
        <dbReference type="HAMAP-Rule" id="MF_00125"/>
    </source>
</evidence>
<keyword evidence="9" id="KW-0028">Amino-acid biosynthesis</keyword>
<accession>A0A516SJ68</accession>
<protein>
    <recommendedName>
        <fullName evidence="5 9">ATP phosphoribosyltransferase regulatory subunit</fullName>
    </recommendedName>
</protein>
<dbReference type="Proteomes" id="UP000317550">
    <property type="component" value="Chromosome"/>
</dbReference>
<dbReference type="GO" id="GO:0016757">
    <property type="term" value="F:glycosyltransferase activity"/>
    <property type="evidence" value="ECO:0007669"/>
    <property type="project" value="UniProtKB-KW"/>
</dbReference>
<keyword evidence="12" id="KW-0328">Glycosyltransferase</keyword>
<evidence type="ECO:0000256" key="5">
    <source>
        <dbReference type="ARBA" id="ARBA00020397"/>
    </source>
</evidence>
<dbReference type="Gene3D" id="3.30.930.10">
    <property type="entry name" value="Bira Bifunctional Protein, Domain 2"/>
    <property type="match status" value="1"/>
</dbReference>
<comment type="similarity">
    <text evidence="3 9">Belongs to the class-II aminoacyl-tRNA synthetase family. HisZ subfamily.</text>
</comment>
<evidence type="ECO:0000256" key="10">
    <source>
        <dbReference type="PIRSR" id="PIRSR001549-1"/>
    </source>
</evidence>
<dbReference type="InterPro" id="IPR045864">
    <property type="entry name" value="aa-tRNA-synth_II/BPL/LPL"/>
</dbReference>
<dbReference type="HAMAP" id="MF_00125">
    <property type="entry name" value="HisZ"/>
    <property type="match status" value="1"/>
</dbReference>
<comment type="miscellaneous">
    <text evidence="9">This function is generally fulfilled by the C-terminal part of HisG, which is missing in some bacteria such as this one.</text>
</comment>
<evidence type="ECO:0000256" key="4">
    <source>
        <dbReference type="ARBA" id="ARBA00011496"/>
    </source>
</evidence>
<comment type="pathway">
    <text evidence="2 9">Amino-acid biosynthesis; L-histidine biosynthesis; L-histidine from 5-phospho-alpha-D-ribose 1-diphosphate: step 1/9.</text>
</comment>
<dbReference type="InterPro" id="IPR041715">
    <property type="entry name" value="HisRS-like_core"/>
</dbReference>
<keyword evidence="12" id="KW-0808">Transferase</keyword>
<comment type="subunit">
    <text evidence="4 9">Heteromultimer composed of HisG and HisZ subunits.</text>
</comment>
<gene>
    <name evidence="9" type="primary">hisZ</name>
    <name evidence="12" type="ORF">FNU76_18655</name>
</gene>
<sequence length="384" mass="41587">MRNWILPENIADLLPPEARRVETLRRASLDLIASFGYELVQPPLIEYVDSLLTRQDNALDLKTFKLTDQLSGRQLGLRADITPQVARIDAHLLNRQGVARLCYAGAVVHTQPDGVMAAREPLQLGAEIYGYAGVAADVEIVELMRECLKLADIGHVHLDIGHIGLFLALADAAGLSGDTREAVFSAIQQKDVPTLSGLVADLPTELRTGLIALPSLYGDQSVLERAAAALPKLGGIVTALAQLEQLTEALAARGIQPNFDLAELRSGYYHTGLVFAAYAEGWANAVARGGRYDHVGEQFGRSRHATGFSLDLKELAWRLPAAPARPAILAPNVFDARLADTIRALRLAGETVVVRLGEIVDVEELHADRELLLSEGAWRVQALS</sequence>
<dbReference type="PIRSF" id="PIRSF001549">
    <property type="entry name" value="His-tRNA_synth"/>
    <property type="match status" value="1"/>
</dbReference>
<dbReference type="GO" id="GO:0005737">
    <property type="term" value="C:cytoplasm"/>
    <property type="evidence" value="ECO:0007669"/>
    <property type="project" value="UniProtKB-SubCell"/>
</dbReference>